<feature type="transmembrane region" description="Helical" evidence="2">
    <location>
        <begin position="1132"/>
        <end position="1153"/>
    </location>
</feature>
<feature type="transmembrane region" description="Helical" evidence="2">
    <location>
        <begin position="704"/>
        <end position="725"/>
    </location>
</feature>
<accession>A0A6I6GVU4</accession>
<dbReference type="AlphaFoldDB" id="A0A6I6GVU4"/>
<reference evidence="3" key="1">
    <citation type="submission" date="2019-12" db="EMBL/GenBank/DDBJ databases">
        <title>Hybrid Genome Assemblies of two High G+C Isolates from Undergraduate Microbiology Courses.</title>
        <authorList>
            <person name="Ne Ville C.J."/>
            <person name="Enright D."/>
            <person name="Hernandez I."/>
            <person name="Dodsworth J."/>
            <person name="Orwin P.M."/>
        </authorList>
    </citation>
    <scope>NUCLEOTIDE SEQUENCE [LARGE SCALE GENOMIC DNA]</scope>
    <source>
        <strain evidence="3">Neo</strain>
    </source>
</reference>
<keyword evidence="2" id="KW-1133">Transmembrane helix</keyword>
<gene>
    <name evidence="3" type="ORF">GPJ81_10605</name>
</gene>
<dbReference type="RefSeq" id="WP_157192131.1">
    <property type="nucleotide sequence ID" value="NZ_CP046621.1"/>
</dbReference>
<evidence type="ECO:0000256" key="2">
    <source>
        <dbReference type="SAM" id="Phobius"/>
    </source>
</evidence>
<dbReference type="EMBL" id="CP046621">
    <property type="protein sequence ID" value="QGW77109.1"/>
    <property type="molecule type" value="Genomic_DNA"/>
</dbReference>
<organism evidence="3 4">
    <name type="scientific">Pseudomonas alkylphenolica</name>
    <dbReference type="NCBI Taxonomy" id="237609"/>
    <lineage>
        <taxon>Bacteria</taxon>
        <taxon>Pseudomonadati</taxon>
        <taxon>Pseudomonadota</taxon>
        <taxon>Gammaproteobacteria</taxon>
        <taxon>Pseudomonadales</taxon>
        <taxon>Pseudomonadaceae</taxon>
        <taxon>Pseudomonas</taxon>
    </lineage>
</organism>
<feature type="region of interest" description="Disordered" evidence="1">
    <location>
        <begin position="465"/>
        <end position="491"/>
    </location>
</feature>
<sequence length="1233" mass="139443">MNGNDSGSNLGFWLPGSAIVLSLIVSTFALTRAPFLEQRPFGAQFQTQLPIEARLWQDPFDALERYRKRLKDNKSQLAGSECTPELFDKSSAPADQFQAQLSQLRRTSYSPAADMTDPASAQGPAKTPKATDAEPTSIMVALVEGGPYAEEVELRRRMRYAMLAGFKTARMVPEDEQNIRCLSLTDDLKASPVASQDDAQGNRRRAELPYEIFVANPFDPPTDMDDNAHPSARTILFWLKQSHLGTEPLQKLEQLRQTLSCKVSALDGTSSPVTCTPFDDKILKVIGPADSTVLRDMYRQEYQGNEVPPNIEIYSPLATADRKMLLRGIEKPKGRPSQPQENTENPKQTLKLLRTISDDRTMTTLLLDELKLRKVDPVTGLQCAPNAVMRVGNDCRRKGFQRQNRIALISEWDSFYSRALIESFKSQVVETARLSDDNKASVDEWVLRFSYLRGLDGRLPEEAASADKAVGKDSSKDSLELDTSPLEKSDGNSQLDYLRRLADHIAEEDELYRRKGENGIGAIGILGLDTYDKLLALQALKSRMPHKVYFSTDLDARMLQRGQAETTRNLVLAAPYGLTLTRALQQDVPPFRDSLQSAVFIAVLTAQAPQSFDAKRAKFDYNKSGLLSPGIYEVGIKGFIPLASRLNKSRPEDCAAPDSRRSDRISRVRPQDIMALRCLQDRAELPFPEMSPAMRKDFTARLSFFGAGPLSWILLLLALSLGWWWTNRSLVNTVPPPSADQADSKFLYQLPPWVCRLPISLYAASALSALVGILYWRVEFMWITFVLILLGIICAELIRRTTPVSLRPGRGAAGIAGLFDASGWYILVPLVVFILALLWAYQVRRDLTDNGLGEPMFLFQGISAWPTVALRLLAALISISALFWGWRNLQINRIEIRNLYHLSHLTPIYRARLWRHFPLFNQRYKKWSWRHWLNQLGHWLFKIIFPLSPSDIPHISDKTRRALRLPASRDPRPLVFISSFWREHCECGTFTARLLRAALATWFFLVITSVLMVVWPMESIPVRGNSPIWLWSWLLPFVLFQLLVFWVVDANRLLTRFIHQLSNLHGIWPKPLRIEHKEIFETPAHPCIDDWMDMVLIAKRTAAVNRLIYAPTVVLLIMIASRSSYFDNWPTPPSIVISFLLTAVILLSSAISLRRAAEKARRIALLRIDDYLLRPVEDNLKQDKLEMIRARVAALSTGAFSRYSEEPLVRALLLSLTGIGGSIIVDAINFSKF</sequence>
<dbReference type="Proteomes" id="UP000426235">
    <property type="component" value="Chromosome"/>
</dbReference>
<feature type="transmembrane region" description="Helical" evidence="2">
    <location>
        <begin position="1211"/>
        <end position="1230"/>
    </location>
</feature>
<evidence type="ECO:0000313" key="4">
    <source>
        <dbReference type="Proteomes" id="UP000426235"/>
    </source>
</evidence>
<evidence type="ECO:0000256" key="1">
    <source>
        <dbReference type="SAM" id="MobiDB-lite"/>
    </source>
</evidence>
<keyword evidence="2" id="KW-0812">Transmembrane</keyword>
<name>A0A6I6GVU4_9PSED</name>
<protein>
    <submittedName>
        <fullName evidence="3">Uncharacterized protein</fullName>
    </submittedName>
</protein>
<keyword evidence="2" id="KW-0472">Membrane</keyword>
<feature type="transmembrane region" description="Helical" evidence="2">
    <location>
        <begin position="1107"/>
        <end position="1126"/>
    </location>
</feature>
<feature type="compositionally biased region" description="Basic and acidic residues" evidence="1">
    <location>
        <begin position="469"/>
        <end position="490"/>
    </location>
</feature>
<proteinExistence type="predicted"/>
<feature type="transmembrane region" description="Helical" evidence="2">
    <location>
        <begin position="818"/>
        <end position="842"/>
    </location>
</feature>
<feature type="region of interest" description="Disordered" evidence="1">
    <location>
        <begin position="107"/>
        <end position="133"/>
    </location>
</feature>
<feature type="transmembrane region" description="Helical" evidence="2">
    <location>
        <begin position="1028"/>
        <end position="1048"/>
    </location>
</feature>
<evidence type="ECO:0000313" key="3">
    <source>
        <dbReference type="EMBL" id="QGW77109.1"/>
    </source>
</evidence>
<feature type="transmembrane region" description="Helical" evidence="2">
    <location>
        <begin position="780"/>
        <end position="798"/>
    </location>
</feature>
<feature type="transmembrane region" description="Helical" evidence="2">
    <location>
        <begin position="12"/>
        <end position="31"/>
    </location>
</feature>
<keyword evidence="4" id="KW-1185">Reference proteome</keyword>
<feature type="transmembrane region" description="Helical" evidence="2">
    <location>
        <begin position="997"/>
        <end position="1016"/>
    </location>
</feature>
<feature type="transmembrane region" description="Helical" evidence="2">
    <location>
        <begin position="862"/>
        <end position="886"/>
    </location>
</feature>